<keyword evidence="3" id="KW-1185">Reference proteome</keyword>
<evidence type="ECO:0000313" key="3">
    <source>
        <dbReference type="Proteomes" id="UP001629113"/>
    </source>
</evidence>
<dbReference type="EMBL" id="JBFCZG010000002">
    <property type="protein sequence ID" value="KAL3426363.1"/>
    <property type="molecule type" value="Genomic_DNA"/>
</dbReference>
<dbReference type="PANTHER" id="PTHR43056">
    <property type="entry name" value="PEPTIDASE S9 PROLYL OLIGOPEPTIDASE"/>
    <property type="match status" value="1"/>
</dbReference>
<sequence>MAKTEAPFGTWESPITSELLTAQSVDLGGVYVSEAHEKIYYHEGRSAEGRSTIVEYSTEGVREVLPTEYSAGSSIHEYGGGSLCVGSDGNVVFVNGRTQVVYSLIPSTKEVKPITEVNHSLRWADFDVHPRDTKWVLALRENHAVNPVENVLAVINADTKKNHVVAQGADFYKSARFSPDGKKVCWIQWNHPDMPWTGTELYVADWHDGRVSEPQYIAGKAIIEAIDEPVWGPDGTLFFISDRTKFLQLYRLDPGESEARKINLKGLESAEFSGRCPWVASSTYVVLTTTTIVAAYAKNATNHLIVIDLKSETWKDLGIPLNTVRYNAMRRVSDTSFAVIGTGPKVPQALYRVDLAAPSDPKLIKSSSEIKFSEAYLSEAEHISFPRTHGDVKEGTCHCLLRLPNNEKFQGVPGTLPPLIVSLHGGPTNHTPPGLALTSQYWTSRGYAWVDINYTGSSGYGREYRDALNGLWGVADTDDSASCVAYLASAGLVDGTRVGIRGGSAGGYGVLQALCMYPNTWAGGVSEFGVSDVKALAADTHKFESHYLFKLLFKNGKDGLDDAEIERVYHERSPVYHADRITAPVLLLQGTEDKIVPPNQTLKMEEIIKEKGGEVKVVMFPGEGHGFGGMESVKRALAEEEAWWKRTLVK</sequence>
<dbReference type="Gene3D" id="2.120.10.30">
    <property type="entry name" value="TolB, C-terminal domain"/>
    <property type="match status" value="1"/>
</dbReference>
<dbReference type="InterPro" id="IPR001375">
    <property type="entry name" value="Peptidase_S9_cat"/>
</dbReference>
<dbReference type="PANTHER" id="PTHR43056:SF5">
    <property type="entry name" value="PEPTIDASE S9 PROLYL OLIGOPEPTIDASE CATALYTIC DOMAIN-CONTAINING PROTEIN"/>
    <property type="match status" value="1"/>
</dbReference>
<feature type="domain" description="Peptidase S9 prolyl oligopeptidase catalytic" evidence="1">
    <location>
        <begin position="438"/>
        <end position="648"/>
    </location>
</feature>
<dbReference type="Proteomes" id="UP001629113">
    <property type="component" value="Unassembled WGS sequence"/>
</dbReference>
<accession>A0ABR4PSK2</accession>
<dbReference type="SUPFAM" id="SSF53474">
    <property type="entry name" value="alpha/beta-Hydrolases"/>
    <property type="match status" value="1"/>
</dbReference>
<reference evidence="2 3" key="1">
    <citation type="submission" date="2024-06" db="EMBL/GenBank/DDBJ databases">
        <title>Complete genome of Phlyctema vagabunda strain 19-DSS-EL-015.</title>
        <authorList>
            <person name="Fiorenzani C."/>
        </authorList>
    </citation>
    <scope>NUCLEOTIDE SEQUENCE [LARGE SCALE GENOMIC DNA]</scope>
    <source>
        <strain evidence="2 3">19-DSS-EL-015</strain>
    </source>
</reference>
<protein>
    <submittedName>
        <fullName evidence="2">Prolyl oligopeptidase</fullName>
    </submittedName>
</protein>
<dbReference type="InterPro" id="IPR029058">
    <property type="entry name" value="AB_hydrolase_fold"/>
</dbReference>
<dbReference type="InterPro" id="IPR011042">
    <property type="entry name" value="6-blade_b-propeller_TolB-like"/>
</dbReference>
<dbReference type="Pfam" id="PF00326">
    <property type="entry name" value="Peptidase_S9"/>
    <property type="match status" value="1"/>
</dbReference>
<name>A0ABR4PSK2_9HELO</name>
<gene>
    <name evidence="2" type="ORF">PVAG01_03154</name>
</gene>
<dbReference type="SUPFAM" id="SSF82171">
    <property type="entry name" value="DPP6 N-terminal domain-like"/>
    <property type="match status" value="1"/>
</dbReference>
<dbReference type="Pfam" id="PF07676">
    <property type="entry name" value="PD40"/>
    <property type="match status" value="1"/>
</dbReference>
<comment type="caution">
    <text evidence="2">The sequence shown here is derived from an EMBL/GenBank/DDBJ whole genome shotgun (WGS) entry which is preliminary data.</text>
</comment>
<evidence type="ECO:0000259" key="1">
    <source>
        <dbReference type="Pfam" id="PF00326"/>
    </source>
</evidence>
<dbReference type="Gene3D" id="3.40.50.1820">
    <property type="entry name" value="alpha/beta hydrolase"/>
    <property type="match status" value="1"/>
</dbReference>
<dbReference type="InterPro" id="IPR050585">
    <property type="entry name" value="Xaa-Pro_dipeptidyl-ppase/CocE"/>
</dbReference>
<organism evidence="2 3">
    <name type="scientific">Phlyctema vagabunda</name>
    <dbReference type="NCBI Taxonomy" id="108571"/>
    <lineage>
        <taxon>Eukaryota</taxon>
        <taxon>Fungi</taxon>
        <taxon>Dikarya</taxon>
        <taxon>Ascomycota</taxon>
        <taxon>Pezizomycotina</taxon>
        <taxon>Leotiomycetes</taxon>
        <taxon>Helotiales</taxon>
        <taxon>Dermateaceae</taxon>
        <taxon>Phlyctema</taxon>
    </lineage>
</organism>
<evidence type="ECO:0000313" key="2">
    <source>
        <dbReference type="EMBL" id="KAL3426363.1"/>
    </source>
</evidence>
<dbReference type="InterPro" id="IPR011659">
    <property type="entry name" value="WD40"/>
</dbReference>
<proteinExistence type="predicted"/>